<dbReference type="Proteomes" id="UP000245728">
    <property type="component" value="Chromosome"/>
</dbReference>
<dbReference type="KEGG" id="salh:HMF8227_02768"/>
<dbReference type="OrthoDB" id="6293699at2"/>
<evidence type="ECO:0000313" key="1">
    <source>
        <dbReference type="EMBL" id="AWL13219.1"/>
    </source>
</evidence>
<evidence type="ECO:0000313" key="2">
    <source>
        <dbReference type="Proteomes" id="UP000245728"/>
    </source>
</evidence>
<dbReference type="InterPro" id="IPR038396">
    <property type="entry name" value="SpoIIAA-like_sf"/>
</dbReference>
<dbReference type="AlphaFoldDB" id="A0A2S2E6J5"/>
<sequence>MANIHGNFSVRAEEDLILTRLIGSFNRDGISAYAQAVKDAVGELKGRQFAVLVDDLDVEGGTPEAYQELEKYNQWMSEQAIVAKAFVIDNTAKKAIILHNTPALQRQNVAFFTNRESARIWLRQQLESACSNTQSS</sequence>
<organism evidence="1 2">
    <name type="scientific">Saliniradius amylolyticus</name>
    <dbReference type="NCBI Taxonomy" id="2183582"/>
    <lineage>
        <taxon>Bacteria</taxon>
        <taxon>Pseudomonadati</taxon>
        <taxon>Pseudomonadota</taxon>
        <taxon>Gammaproteobacteria</taxon>
        <taxon>Alteromonadales</taxon>
        <taxon>Alteromonadaceae</taxon>
        <taxon>Saliniradius</taxon>
    </lineage>
</organism>
<dbReference type="RefSeq" id="WP_109340730.1">
    <property type="nucleotide sequence ID" value="NZ_CP029347.1"/>
</dbReference>
<dbReference type="Gene3D" id="3.40.50.10600">
    <property type="entry name" value="SpoIIaa-like domains"/>
    <property type="match status" value="1"/>
</dbReference>
<name>A0A2S2E6J5_9ALTE</name>
<accession>A0A2S2E6J5</accession>
<gene>
    <name evidence="1" type="ORF">HMF8227_02768</name>
</gene>
<evidence type="ECO:0008006" key="3">
    <source>
        <dbReference type="Google" id="ProtNLM"/>
    </source>
</evidence>
<keyword evidence="2" id="KW-1185">Reference proteome</keyword>
<proteinExistence type="predicted"/>
<dbReference type="EMBL" id="CP029347">
    <property type="protein sequence ID" value="AWL13219.1"/>
    <property type="molecule type" value="Genomic_DNA"/>
</dbReference>
<protein>
    <recommendedName>
        <fullName evidence="3">STAS/SEC14 domain-containing protein</fullName>
    </recommendedName>
</protein>
<reference evidence="1 2" key="1">
    <citation type="submission" date="2018-05" db="EMBL/GenBank/DDBJ databases">
        <title>Salinimonas sp. HMF8227 Genome sequencing and assembly.</title>
        <authorList>
            <person name="Kang H."/>
            <person name="Kang J."/>
            <person name="Cha I."/>
            <person name="Kim H."/>
            <person name="Joh K."/>
        </authorList>
    </citation>
    <scope>NUCLEOTIDE SEQUENCE [LARGE SCALE GENOMIC DNA]</scope>
    <source>
        <strain evidence="1 2">HMF8227</strain>
    </source>
</reference>